<comment type="caution">
    <text evidence="4">The sequence shown here is derived from an EMBL/GenBank/DDBJ whole genome shotgun (WGS) entry which is preliminary data.</text>
</comment>
<feature type="region of interest" description="Disordered" evidence="1">
    <location>
        <begin position="64"/>
        <end position="93"/>
    </location>
</feature>
<dbReference type="Pfam" id="PF04572">
    <property type="entry name" value="Gb3_synth"/>
    <property type="match status" value="1"/>
</dbReference>
<feature type="compositionally biased region" description="Acidic residues" evidence="1">
    <location>
        <begin position="66"/>
        <end position="93"/>
    </location>
</feature>
<dbReference type="InterPro" id="IPR044789">
    <property type="entry name" value="Put_A1-4-GlycosylTfrase_plant"/>
</dbReference>
<feature type="domain" description="Alpha 1,4-glycosyltransferase" evidence="3">
    <location>
        <begin position="575"/>
        <end position="705"/>
    </location>
</feature>
<dbReference type="InterPro" id="IPR007652">
    <property type="entry name" value="A1-4-GlycosylTfrase_dom"/>
</dbReference>
<evidence type="ECO:0000313" key="4">
    <source>
        <dbReference type="EMBL" id="KAJ7969301.1"/>
    </source>
</evidence>
<keyword evidence="2" id="KW-1133">Transmembrane helix</keyword>
<dbReference type="InterPro" id="IPR029044">
    <property type="entry name" value="Nucleotide-diphossugar_trans"/>
</dbReference>
<dbReference type="AlphaFoldDB" id="A0AAD7M5A8"/>
<keyword evidence="5" id="KW-1185">Reference proteome</keyword>
<dbReference type="PANTHER" id="PTHR47213:SF1">
    <property type="entry name" value="OS07G0567300 PROTEIN"/>
    <property type="match status" value="1"/>
</dbReference>
<name>A0AAD7M5A8_QUISA</name>
<organism evidence="4 5">
    <name type="scientific">Quillaja saponaria</name>
    <name type="common">Soap bark tree</name>
    <dbReference type="NCBI Taxonomy" id="32244"/>
    <lineage>
        <taxon>Eukaryota</taxon>
        <taxon>Viridiplantae</taxon>
        <taxon>Streptophyta</taxon>
        <taxon>Embryophyta</taxon>
        <taxon>Tracheophyta</taxon>
        <taxon>Spermatophyta</taxon>
        <taxon>Magnoliopsida</taxon>
        <taxon>eudicotyledons</taxon>
        <taxon>Gunneridae</taxon>
        <taxon>Pentapetalae</taxon>
        <taxon>rosids</taxon>
        <taxon>fabids</taxon>
        <taxon>Fabales</taxon>
        <taxon>Quillajaceae</taxon>
        <taxon>Quillaja</taxon>
    </lineage>
</organism>
<keyword evidence="2" id="KW-0812">Transmembrane</keyword>
<sequence length="706" mass="80484">MLRNLRSRRRPRYGAHICAVFSAILLLFSVSLLYTRLSHSYPHNYFHKNSRPGHNVFNSDSLISDSGEDDISGSEDKIDELDKVEEEQQEEDELRNIDLEEEDEKFDQIKVSGYFFDHVSGVIRKAFNKRSIEEWDDDHVGFIVGPGLEDRSKAAFGSDDVPVDEEVRRKASQVKGIEDALLLKMGRRVSPLREGWGNWFDKKSDFLRKDRMFKSNFEILNPQNNLMLQDPDGVGVTGLTRGDRILQKGMLNEFKKVPFLGKKPLGLSQVTHDSKLKGNDSEVAGNESLSDREKGSEIKRARSRTLNDNEGSENTAVAGSMPDVSNVEYRNLGEKGGNELYQKKVTNASGALSSSTEEDGSETIKNKIVRNVGKLEQLSASEDLDLKIKSRSEYLNHIYADGKRWGYYPGLHPYLTFSGFMDAFLKKGKCNIRVFMVWNSPPWMFSVRHQRGLESLFSRHRDACVVVFSETIELDFFKDNFVNDGYKIAVAMPNLEELLKDTPTHIFSSVWFEWRKTKFYSTHYSELVRLAALYKYGGIYLDSDVIVLKSLSSLDNSVGLEGQLAGSSLNGAVMAFRRHSPFIKECLQEFYLTYDDTNLRYNGADLLTRVARNFLSVENSLVKQLELKLQPSFIFFPISAQNITRYFNAPATESEKAQQDVLFKKILDKSLTFHFWNSLTSALIPEPESLVTKLINYPCIRCLDLL</sequence>
<proteinExistence type="predicted"/>
<dbReference type="PANTHER" id="PTHR47213">
    <property type="entry name" value="OS07G0567300 PROTEIN"/>
    <property type="match status" value="1"/>
</dbReference>
<accession>A0AAD7M5A8</accession>
<reference evidence="4" key="1">
    <citation type="journal article" date="2023" name="Science">
        <title>Elucidation of the pathway for biosynthesis of saponin adjuvants from the soapbark tree.</title>
        <authorList>
            <person name="Reed J."/>
            <person name="Orme A."/>
            <person name="El-Demerdash A."/>
            <person name="Owen C."/>
            <person name="Martin L.B.B."/>
            <person name="Misra R.C."/>
            <person name="Kikuchi S."/>
            <person name="Rejzek M."/>
            <person name="Martin A.C."/>
            <person name="Harkess A."/>
            <person name="Leebens-Mack J."/>
            <person name="Louveau T."/>
            <person name="Stephenson M.J."/>
            <person name="Osbourn A."/>
        </authorList>
    </citation>
    <scope>NUCLEOTIDE SEQUENCE</scope>
    <source>
        <strain evidence="4">S10</strain>
    </source>
</reference>
<keyword evidence="2" id="KW-0472">Membrane</keyword>
<dbReference type="Pfam" id="PF04488">
    <property type="entry name" value="Gly_transf_sug"/>
    <property type="match status" value="1"/>
</dbReference>
<evidence type="ECO:0000313" key="5">
    <source>
        <dbReference type="Proteomes" id="UP001163823"/>
    </source>
</evidence>
<dbReference type="KEGG" id="qsa:O6P43_013282"/>
<dbReference type="Proteomes" id="UP001163823">
    <property type="component" value="Chromosome 5"/>
</dbReference>
<dbReference type="Gene3D" id="3.90.550.20">
    <property type="match status" value="1"/>
</dbReference>
<feature type="transmembrane region" description="Helical" evidence="2">
    <location>
        <begin position="12"/>
        <end position="34"/>
    </location>
</feature>
<evidence type="ECO:0000256" key="1">
    <source>
        <dbReference type="SAM" id="MobiDB-lite"/>
    </source>
</evidence>
<feature type="region of interest" description="Disordered" evidence="1">
    <location>
        <begin position="271"/>
        <end position="319"/>
    </location>
</feature>
<dbReference type="SUPFAM" id="SSF53448">
    <property type="entry name" value="Nucleotide-diphospho-sugar transferases"/>
    <property type="match status" value="1"/>
</dbReference>
<dbReference type="InterPro" id="IPR007577">
    <property type="entry name" value="GlycoTrfase_DXD_sugar-bd_CS"/>
</dbReference>
<evidence type="ECO:0000256" key="2">
    <source>
        <dbReference type="SAM" id="Phobius"/>
    </source>
</evidence>
<dbReference type="EMBL" id="JARAOO010000005">
    <property type="protein sequence ID" value="KAJ7969301.1"/>
    <property type="molecule type" value="Genomic_DNA"/>
</dbReference>
<feature type="compositionally biased region" description="Polar residues" evidence="1">
    <location>
        <begin position="304"/>
        <end position="317"/>
    </location>
</feature>
<protein>
    <submittedName>
        <fullName evidence="4">Alpha 1,4-glycosyltransferase family protein</fullName>
    </submittedName>
</protein>
<feature type="compositionally biased region" description="Basic and acidic residues" evidence="1">
    <location>
        <begin position="289"/>
        <end position="300"/>
    </location>
</feature>
<evidence type="ECO:0000259" key="3">
    <source>
        <dbReference type="Pfam" id="PF04572"/>
    </source>
</evidence>
<gene>
    <name evidence="4" type="ORF">O6P43_013282</name>
</gene>